<name>A0A5B8YKM7_9FLAO</name>
<dbReference type="Proteomes" id="UP000321954">
    <property type="component" value="Chromosome"/>
</dbReference>
<keyword evidence="3" id="KW-1185">Reference proteome</keyword>
<proteinExistence type="predicted"/>
<evidence type="ECO:0000259" key="1">
    <source>
        <dbReference type="Pfam" id="PF00535"/>
    </source>
</evidence>
<dbReference type="PANTHER" id="PTHR22916">
    <property type="entry name" value="GLYCOSYLTRANSFERASE"/>
    <property type="match status" value="1"/>
</dbReference>
<evidence type="ECO:0000313" key="3">
    <source>
        <dbReference type="Proteomes" id="UP000321954"/>
    </source>
</evidence>
<dbReference type="EMBL" id="CP042476">
    <property type="protein sequence ID" value="QED37758.1"/>
    <property type="molecule type" value="Genomic_DNA"/>
</dbReference>
<dbReference type="OrthoDB" id="597270at2"/>
<dbReference type="RefSeq" id="WP_146833522.1">
    <property type="nucleotide sequence ID" value="NZ_CP042476.1"/>
</dbReference>
<dbReference type="AlphaFoldDB" id="A0A5B8YKM7"/>
<keyword evidence="2" id="KW-0808">Transferase</keyword>
<dbReference type="GO" id="GO:0016758">
    <property type="term" value="F:hexosyltransferase activity"/>
    <property type="evidence" value="ECO:0007669"/>
    <property type="project" value="UniProtKB-ARBA"/>
</dbReference>
<sequence length="316" mass="37343">MIISPKIIILLSTYNRSELIWETLNSILEQTYTNWECVIVDDHSVDETKDVVERYVKKDHRFSYYLKTNLYKKGLSGSRNYGLDIARDRNASFIQFFDDDDLMHPKKLELQMLPLIENFQLNFSVCKFEKIVFKNGDSTIIKPEQQLVFPHLGDAILTGKMKMNSLGPLWRSEFINKYRFDENFDYAEEWELYTRIGYAFPENYAPVDEYLFQYRKHSQTLTLQEDKNYLKRKTSAVIRIKILDFLTDNGLHTKTSILFLANTFLVYSYTPHLVQKLLIYVQQNEGFSRKMSLFLKIGLALGKFYRKLISKLGKCI</sequence>
<dbReference type="Pfam" id="PF00535">
    <property type="entry name" value="Glycos_transf_2"/>
    <property type="match status" value="1"/>
</dbReference>
<dbReference type="Gene3D" id="3.90.550.10">
    <property type="entry name" value="Spore Coat Polysaccharide Biosynthesis Protein SpsA, Chain A"/>
    <property type="match status" value="1"/>
</dbReference>
<protein>
    <submittedName>
        <fullName evidence="2">Glycosyltransferase</fullName>
    </submittedName>
</protein>
<dbReference type="PANTHER" id="PTHR22916:SF3">
    <property type="entry name" value="UDP-GLCNAC:BETAGAL BETA-1,3-N-ACETYLGLUCOSAMINYLTRANSFERASE-LIKE PROTEIN 1"/>
    <property type="match status" value="1"/>
</dbReference>
<feature type="domain" description="Glycosyltransferase 2-like" evidence="1">
    <location>
        <begin position="9"/>
        <end position="118"/>
    </location>
</feature>
<gene>
    <name evidence="2" type="ORF">FK178_08490</name>
</gene>
<accession>A0A5B8YKM7</accession>
<dbReference type="CDD" id="cd00761">
    <property type="entry name" value="Glyco_tranf_GTA_type"/>
    <property type="match status" value="1"/>
</dbReference>
<reference evidence="2 3" key="1">
    <citation type="submission" date="2019-08" db="EMBL/GenBank/DDBJ databases">
        <title>Antarcticibacterium arcticum sp. nov., a bacterium isolated from marine sediment of the Canadian Beaufort Sea.</title>
        <authorList>
            <person name="Lee Y.M."/>
            <person name="Baek K."/>
            <person name="Lee D.-H."/>
            <person name="Shin S.C."/>
            <person name="Jin Y.K."/>
            <person name="Park Y."/>
        </authorList>
    </citation>
    <scope>NUCLEOTIDE SEQUENCE [LARGE SCALE GENOMIC DNA]</scope>
    <source>
        <strain evidence="2 3">PAMC 28998</strain>
    </source>
</reference>
<dbReference type="SUPFAM" id="SSF53448">
    <property type="entry name" value="Nucleotide-diphospho-sugar transferases"/>
    <property type="match status" value="1"/>
</dbReference>
<dbReference type="InterPro" id="IPR029044">
    <property type="entry name" value="Nucleotide-diphossugar_trans"/>
</dbReference>
<dbReference type="KEGG" id="anp:FK178_08490"/>
<organism evidence="2 3">
    <name type="scientific">Antarcticibacterium arcticum</name>
    <dbReference type="NCBI Taxonomy" id="2585771"/>
    <lineage>
        <taxon>Bacteria</taxon>
        <taxon>Pseudomonadati</taxon>
        <taxon>Bacteroidota</taxon>
        <taxon>Flavobacteriia</taxon>
        <taxon>Flavobacteriales</taxon>
        <taxon>Flavobacteriaceae</taxon>
        <taxon>Antarcticibacterium</taxon>
    </lineage>
</organism>
<evidence type="ECO:0000313" key="2">
    <source>
        <dbReference type="EMBL" id="QED37758.1"/>
    </source>
</evidence>
<dbReference type="InterPro" id="IPR001173">
    <property type="entry name" value="Glyco_trans_2-like"/>
</dbReference>